<sequence length="163" mass="18824">MYQIRSLQAVPITPGKAWDFLSDPANLKKLTPEHMGFHILSGSERPMFPGQIIEYKISPFRGITTRWVTEISHVQEAEYFVDEQRFGPYAFWHHKHIIHPSPEGVLMEDIVDYKLPLGPLGKLAHSLLVRKQLKRIFDYRSEKLIEMFGSIPGHSSTLELKTI</sequence>
<dbReference type="Gene3D" id="3.30.530.20">
    <property type="match status" value="1"/>
</dbReference>
<dbReference type="Proteomes" id="UP000295468">
    <property type="component" value="Unassembled WGS sequence"/>
</dbReference>
<comment type="caution">
    <text evidence="1">The sequence shown here is derived from an EMBL/GenBank/DDBJ whole genome shotgun (WGS) entry which is preliminary data.</text>
</comment>
<name>A0A4R6TL63_9FLAO</name>
<gene>
    <name evidence="1" type="ORF">CLV82_1938</name>
</gene>
<dbReference type="OrthoDB" id="9793552at2"/>
<dbReference type="CDD" id="cd07820">
    <property type="entry name" value="SRPBCC_3"/>
    <property type="match status" value="1"/>
</dbReference>
<dbReference type="SUPFAM" id="SSF55961">
    <property type="entry name" value="Bet v1-like"/>
    <property type="match status" value="1"/>
</dbReference>
<protein>
    <submittedName>
        <fullName evidence="1">Ligand-binding SRPBCC domain-containing protein</fullName>
    </submittedName>
</protein>
<dbReference type="InterPro" id="IPR023393">
    <property type="entry name" value="START-like_dom_sf"/>
</dbReference>
<reference evidence="1 2" key="1">
    <citation type="submission" date="2019-03" db="EMBL/GenBank/DDBJ databases">
        <title>Genomic Encyclopedia of Archaeal and Bacterial Type Strains, Phase II (KMG-II): from individual species to whole genera.</title>
        <authorList>
            <person name="Goeker M."/>
        </authorList>
    </citation>
    <scope>NUCLEOTIDE SEQUENCE [LARGE SCALE GENOMIC DNA]</scope>
    <source>
        <strain evidence="1 2">DSM 18435</strain>
    </source>
</reference>
<organism evidence="1 2">
    <name type="scientific">Zeaxanthinibacter enoshimensis</name>
    <dbReference type="NCBI Taxonomy" id="392009"/>
    <lineage>
        <taxon>Bacteria</taxon>
        <taxon>Pseudomonadati</taxon>
        <taxon>Bacteroidota</taxon>
        <taxon>Flavobacteriia</taxon>
        <taxon>Flavobacteriales</taxon>
        <taxon>Flavobacteriaceae</taxon>
        <taxon>Zeaxanthinibacter</taxon>
    </lineage>
</organism>
<keyword evidence="2" id="KW-1185">Reference proteome</keyword>
<dbReference type="RefSeq" id="WP_133644071.1">
    <property type="nucleotide sequence ID" value="NZ_SNYI01000002.1"/>
</dbReference>
<dbReference type="EMBL" id="SNYI01000002">
    <property type="protein sequence ID" value="TDQ31232.1"/>
    <property type="molecule type" value="Genomic_DNA"/>
</dbReference>
<accession>A0A4R6TL63</accession>
<evidence type="ECO:0000313" key="1">
    <source>
        <dbReference type="EMBL" id="TDQ31232.1"/>
    </source>
</evidence>
<evidence type="ECO:0000313" key="2">
    <source>
        <dbReference type="Proteomes" id="UP000295468"/>
    </source>
</evidence>
<dbReference type="AlphaFoldDB" id="A0A4R6TL63"/>
<proteinExistence type="predicted"/>